<dbReference type="GeneID" id="31361879"/>
<dbReference type="GO" id="GO:0005634">
    <property type="term" value="C:nucleus"/>
    <property type="evidence" value="ECO:0007669"/>
    <property type="project" value="TreeGrafter"/>
</dbReference>
<dbReference type="SUPFAM" id="SSF52047">
    <property type="entry name" value="RNI-like"/>
    <property type="match status" value="1"/>
</dbReference>
<keyword evidence="5" id="KW-1185">Reference proteome</keyword>
<dbReference type="AlphaFoldDB" id="D3BD17"/>
<dbReference type="PROSITE" id="PS51450">
    <property type="entry name" value="LRR"/>
    <property type="match status" value="1"/>
</dbReference>
<dbReference type="GO" id="GO:0005829">
    <property type="term" value="C:cytosol"/>
    <property type="evidence" value="ECO:0007669"/>
    <property type="project" value="TreeGrafter"/>
</dbReference>
<gene>
    <name evidence="4" type="ORF">PPL_06397</name>
</gene>
<evidence type="ECO:0000256" key="1">
    <source>
        <dbReference type="ARBA" id="ARBA00022468"/>
    </source>
</evidence>
<dbReference type="InterPro" id="IPR027038">
    <property type="entry name" value="RanGap"/>
</dbReference>
<protein>
    <submittedName>
        <fullName evidence="4">Uncharacterized protein</fullName>
    </submittedName>
</protein>
<dbReference type="InterPro" id="IPR001611">
    <property type="entry name" value="Leu-rich_rpt"/>
</dbReference>
<evidence type="ECO:0000313" key="4">
    <source>
        <dbReference type="EMBL" id="EFA80809.1"/>
    </source>
</evidence>
<dbReference type="Pfam" id="PF13516">
    <property type="entry name" value="LRR_6"/>
    <property type="match status" value="2"/>
</dbReference>
<dbReference type="GO" id="GO:0031267">
    <property type="term" value="F:small GTPase binding"/>
    <property type="evidence" value="ECO:0007669"/>
    <property type="project" value="TreeGrafter"/>
</dbReference>
<dbReference type="RefSeq" id="XP_020432928.1">
    <property type="nucleotide sequence ID" value="XM_020577254.1"/>
</dbReference>
<dbReference type="Proteomes" id="UP000001396">
    <property type="component" value="Unassembled WGS sequence"/>
</dbReference>
<accession>D3BD17</accession>
<keyword evidence="2" id="KW-0433">Leucine-rich repeat</keyword>
<proteinExistence type="predicted"/>
<dbReference type="PANTHER" id="PTHR24113:SF12">
    <property type="entry name" value="RAN GTPASE-ACTIVATING PROTEIN 1"/>
    <property type="match status" value="1"/>
</dbReference>
<keyword evidence="1" id="KW-0343">GTPase activation</keyword>
<dbReference type="GO" id="GO:0005096">
    <property type="term" value="F:GTPase activator activity"/>
    <property type="evidence" value="ECO:0007669"/>
    <property type="project" value="UniProtKB-KW"/>
</dbReference>
<comment type="caution">
    <text evidence="4">The sequence shown here is derived from an EMBL/GenBank/DDBJ whole genome shotgun (WGS) entry which is preliminary data.</text>
</comment>
<dbReference type="GO" id="GO:0048471">
    <property type="term" value="C:perinuclear region of cytoplasm"/>
    <property type="evidence" value="ECO:0007669"/>
    <property type="project" value="TreeGrafter"/>
</dbReference>
<name>D3BD17_HETP5</name>
<dbReference type="InParanoid" id="D3BD17"/>
<organism evidence="4 5">
    <name type="scientific">Heterostelium pallidum (strain ATCC 26659 / Pp 5 / PN500)</name>
    <name type="common">Cellular slime mold</name>
    <name type="synonym">Polysphondylium pallidum</name>
    <dbReference type="NCBI Taxonomy" id="670386"/>
    <lineage>
        <taxon>Eukaryota</taxon>
        <taxon>Amoebozoa</taxon>
        <taxon>Evosea</taxon>
        <taxon>Eumycetozoa</taxon>
        <taxon>Dictyostelia</taxon>
        <taxon>Acytosteliales</taxon>
        <taxon>Acytosteliaceae</taxon>
        <taxon>Heterostelium</taxon>
    </lineage>
</organism>
<dbReference type="Gene3D" id="3.80.10.10">
    <property type="entry name" value="Ribonuclease Inhibitor"/>
    <property type="match status" value="2"/>
</dbReference>
<evidence type="ECO:0000313" key="5">
    <source>
        <dbReference type="Proteomes" id="UP000001396"/>
    </source>
</evidence>
<evidence type="ECO:0000256" key="2">
    <source>
        <dbReference type="ARBA" id="ARBA00022614"/>
    </source>
</evidence>
<evidence type="ECO:0000256" key="3">
    <source>
        <dbReference type="ARBA" id="ARBA00022737"/>
    </source>
</evidence>
<dbReference type="PANTHER" id="PTHR24113">
    <property type="entry name" value="RAN GTPASE-ACTIVATING PROTEIN 1"/>
    <property type="match status" value="1"/>
</dbReference>
<dbReference type="InterPro" id="IPR032675">
    <property type="entry name" value="LRR_dom_sf"/>
</dbReference>
<reference evidence="4 5" key="1">
    <citation type="journal article" date="2011" name="Genome Res.">
        <title>Phylogeny-wide analysis of social amoeba genomes highlights ancient origins for complex intercellular communication.</title>
        <authorList>
            <person name="Heidel A.J."/>
            <person name="Lawal H.M."/>
            <person name="Felder M."/>
            <person name="Schilde C."/>
            <person name="Helps N.R."/>
            <person name="Tunggal B."/>
            <person name="Rivero F."/>
            <person name="John U."/>
            <person name="Schleicher M."/>
            <person name="Eichinger L."/>
            <person name="Platzer M."/>
            <person name="Noegel A.A."/>
            <person name="Schaap P."/>
            <person name="Gloeckner G."/>
        </authorList>
    </citation>
    <scope>NUCLEOTIDE SEQUENCE [LARGE SCALE GENOMIC DNA]</scope>
    <source>
        <strain evidence="5">ATCC 26659 / Pp 5 / PN500</strain>
    </source>
</reference>
<dbReference type="STRING" id="670386.D3BD17"/>
<dbReference type="GO" id="GO:0006913">
    <property type="term" value="P:nucleocytoplasmic transport"/>
    <property type="evidence" value="ECO:0007669"/>
    <property type="project" value="TreeGrafter"/>
</dbReference>
<dbReference type="SMART" id="SM00368">
    <property type="entry name" value="LRR_RI"/>
    <property type="match status" value="3"/>
</dbReference>
<keyword evidence="3" id="KW-0677">Repeat</keyword>
<sequence length="179" mass="19178">MHAIAELMSRDSTLRELNLATNKISDVGMLEFGAALAYNNHIQILDLSRVSTTTITTTLVTSASATSATTRPVRVHCLTPCRISSNSQVVRALFPTLVWLILDSNRVGDEGAIALSQVIANNPPLQTISLVSNLIGESGGRAIDALDLNSTLKSIFIANNDICDNIKETLEAIPQCTES</sequence>
<dbReference type="EMBL" id="ADBJ01000028">
    <property type="protein sequence ID" value="EFA80809.1"/>
    <property type="molecule type" value="Genomic_DNA"/>
</dbReference>